<evidence type="ECO:0000313" key="13">
    <source>
        <dbReference type="Proteomes" id="UP000694381"/>
    </source>
</evidence>
<dbReference type="AlphaFoldDB" id="A0A8C6S2G2"/>
<dbReference type="SUPFAM" id="SSF52540">
    <property type="entry name" value="P-loop containing nucleoside triphosphate hydrolases"/>
    <property type="match status" value="1"/>
</dbReference>
<keyword evidence="8" id="KW-0779">Telomere</keyword>
<dbReference type="GO" id="GO:0000722">
    <property type="term" value="P:telomere maintenance via recombination"/>
    <property type="evidence" value="ECO:0007669"/>
    <property type="project" value="TreeGrafter"/>
</dbReference>
<evidence type="ECO:0000256" key="9">
    <source>
        <dbReference type="ARBA" id="ARBA00023242"/>
    </source>
</evidence>
<evidence type="ECO:0000256" key="4">
    <source>
        <dbReference type="ARBA" id="ARBA00009439"/>
    </source>
</evidence>
<dbReference type="GO" id="GO:0043047">
    <property type="term" value="F:single-stranded telomeric DNA binding"/>
    <property type="evidence" value="ECO:0007669"/>
    <property type="project" value="TreeGrafter"/>
</dbReference>
<evidence type="ECO:0000259" key="11">
    <source>
        <dbReference type="Pfam" id="PF13476"/>
    </source>
</evidence>
<dbReference type="GeneTree" id="ENSGT00390000018781"/>
<evidence type="ECO:0000256" key="3">
    <source>
        <dbReference type="ARBA" id="ARBA00004574"/>
    </source>
</evidence>
<dbReference type="PANTHER" id="PTHR18867:SF12">
    <property type="entry name" value="DNA REPAIR PROTEIN RAD50"/>
    <property type="match status" value="1"/>
</dbReference>
<dbReference type="GO" id="GO:0070192">
    <property type="term" value="P:chromosome organization involved in meiotic cell cycle"/>
    <property type="evidence" value="ECO:0007669"/>
    <property type="project" value="TreeGrafter"/>
</dbReference>
<dbReference type="GO" id="GO:0051880">
    <property type="term" value="F:G-quadruplex DNA binding"/>
    <property type="evidence" value="ECO:0007669"/>
    <property type="project" value="TreeGrafter"/>
</dbReference>
<dbReference type="InterPro" id="IPR027417">
    <property type="entry name" value="P-loop_NTPase"/>
</dbReference>
<dbReference type="GO" id="GO:0000781">
    <property type="term" value="C:chromosome, telomeric region"/>
    <property type="evidence" value="ECO:0007669"/>
    <property type="project" value="UniProtKB-SubCell"/>
</dbReference>
<dbReference type="GO" id="GO:0046872">
    <property type="term" value="F:metal ion binding"/>
    <property type="evidence" value="ECO:0007669"/>
    <property type="project" value="UniProtKB-KW"/>
</dbReference>
<dbReference type="GO" id="GO:0006302">
    <property type="term" value="P:double-strand break repair"/>
    <property type="evidence" value="ECO:0007669"/>
    <property type="project" value="InterPro"/>
</dbReference>
<keyword evidence="7" id="KW-0862">Zinc</keyword>
<dbReference type="GO" id="GO:0003691">
    <property type="term" value="F:double-stranded telomeric DNA binding"/>
    <property type="evidence" value="ECO:0007669"/>
    <property type="project" value="TreeGrafter"/>
</dbReference>
<keyword evidence="13" id="KW-1185">Reference proteome</keyword>
<keyword evidence="9" id="KW-0539">Nucleus</keyword>
<evidence type="ECO:0000256" key="1">
    <source>
        <dbReference type="ARBA" id="ARBA00001947"/>
    </source>
</evidence>
<dbReference type="InterPro" id="IPR038729">
    <property type="entry name" value="Rad50/SbcC_AAA"/>
</dbReference>
<evidence type="ECO:0000256" key="6">
    <source>
        <dbReference type="ARBA" id="ARBA00022723"/>
    </source>
</evidence>
<name>A0A8C6S2G2_NANGA</name>
<comment type="subcellular location">
    <subcellularLocation>
        <location evidence="3">Chromosome</location>
        <location evidence="3">Telomere</location>
    </subcellularLocation>
    <subcellularLocation>
        <location evidence="2">Nucleus</location>
    </subcellularLocation>
</comment>
<sequence length="124" mass="13661">MSRIEKMSILGVRSFGIEDKDKQIITFFSPLTILVGPNGAGKTTIIECLKYICTGDFPPGTKGNTFVHDPKVAQETDVRAQIRLQFRDVNGEFVAVQRSMVLAWNSQYSPGWPQTHGNISASAS</sequence>
<dbReference type="PANTHER" id="PTHR18867">
    <property type="entry name" value="RAD50"/>
    <property type="match status" value="1"/>
</dbReference>
<dbReference type="Pfam" id="PF13476">
    <property type="entry name" value="AAA_23"/>
    <property type="match status" value="1"/>
</dbReference>
<comment type="similarity">
    <text evidence="4">Belongs to the SMC family. RAD50 subfamily.</text>
</comment>
<dbReference type="GO" id="GO:0030870">
    <property type="term" value="C:Mre11 complex"/>
    <property type="evidence" value="ECO:0007669"/>
    <property type="project" value="TreeGrafter"/>
</dbReference>
<dbReference type="GO" id="GO:0000794">
    <property type="term" value="C:condensed nuclear chromosome"/>
    <property type="evidence" value="ECO:0007669"/>
    <property type="project" value="TreeGrafter"/>
</dbReference>
<keyword evidence="6" id="KW-0479">Metal-binding</keyword>
<dbReference type="GO" id="GO:0007004">
    <property type="term" value="P:telomere maintenance via telomerase"/>
    <property type="evidence" value="ECO:0007669"/>
    <property type="project" value="TreeGrafter"/>
</dbReference>
<protein>
    <recommendedName>
        <fullName evidence="11">Rad50/SbcC-type AAA domain-containing protein</fullName>
    </recommendedName>
</protein>
<proteinExistence type="inferred from homology"/>
<evidence type="ECO:0000256" key="5">
    <source>
        <dbReference type="ARBA" id="ARBA00022454"/>
    </source>
</evidence>
<evidence type="ECO:0000256" key="7">
    <source>
        <dbReference type="ARBA" id="ARBA00022833"/>
    </source>
</evidence>
<organism evidence="12 13">
    <name type="scientific">Nannospalax galili</name>
    <name type="common">Northern Israeli blind subterranean mole rat</name>
    <name type="synonym">Spalax galili</name>
    <dbReference type="NCBI Taxonomy" id="1026970"/>
    <lineage>
        <taxon>Eukaryota</taxon>
        <taxon>Metazoa</taxon>
        <taxon>Chordata</taxon>
        <taxon>Craniata</taxon>
        <taxon>Vertebrata</taxon>
        <taxon>Euteleostomi</taxon>
        <taxon>Mammalia</taxon>
        <taxon>Eutheria</taxon>
        <taxon>Euarchontoglires</taxon>
        <taxon>Glires</taxon>
        <taxon>Rodentia</taxon>
        <taxon>Myomorpha</taxon>
        <taxon>Muroidea</taxon>
        <taxon>Spalacidae</taxon>
        <taxon>Spalacinae</taxon>
        <taxon>Nannospalax</taxon>
    </lineage>
</organism>
<evidence type="ECO:0000256" key="8">
    <source>
        <dbReference type="ARBA" id="ARBA00022895"/>
    </source>
</evidence>
<evidence type="ECO:0000256" key="10">
    <source>
        <dbReference type="ARBA" id="ARBA00049360"/>
    </source>
</evidence>
<accession>A0A8C6S2G2</accession>
<reference evidence="12" key="2">
    <citation type="submission" date="2025-09" db="UniProtKB">
        <authorList>
            <consortium name="Ensembl"/>
        </authorList>
    </citation>
    <scope>IDENTIFICATION</scope>
</reference>
<dbReference type="OMA" id="VIFCICP"/>
<evidence type="ECO:0000256" key="2">
    <source>
        <dbReference type="ARBA" id="ARBA00004123"/>
    </source>
</evidence>
<evidence type="ECO:0000313" key="12">
    <source>
        <dbReference type="Ensembl" id="ENSNGAP00000026754.1"/>
    </source>
</evidence>
<keyword evidence="5" id="KW-0158">Chromosome</keyword>
<feature type="domain" description="Rad50/SbcC-type AAA" evidence="11">
    <location>
        <begin position="6"/>
        <end position="99"/>
    </location>
</feature>
<dbReference type="Proteomes" id="UP000694381">
    <property type="component" value="Unassembled WGS sequence"/>
</dbReference>
<comment type="catalytic activity">
    <reaction evidence="10">
        <text>ATP + H2O = ADP + phosphate + H(+)</text>
        <dbReference type="Rhea" id="RHEA:13065"/>
        <dbReference type="ChEBI" id="CHEBI:15377"/>
        <dbReference type="ChEBI" id="CHEBI:15378"/>
        <dbReference type="ChEBI" id="CHEBI:30616"/>
        <dbReference type="ChEBI" id="CHEBI:43474"/>
        <dbReference type="ChEBI" id="CHEBI:456216"/>
    </reaction>
</comment>
<dbReference type="Gene3D" id="3.40.50.300">
    <property type="entry name" value="P-loop containing nucleotide triphosphate hydrolases"/>
    <property type="match status" value="1"/>
</dbReference>
<dbReference type="Ensembl" id="ENSNGAT00000032490.1">
    <property type="protein sequence ID" value="ENSNGAP00000026754.1"/>
    <property type="gene ID" value="ENSNGAG00000024312.1"/>
</dbReference>
<dbReference type="GO" id="GO:0016887">
    <property type="term" value="F:ATP hydrolysis activity"/>
    <property type="evidence" value="ECO:0007669"/>
    <property type="project" value="InterPro"/>
</dbReference>
<reference evidence="12" key="1">
    <citation type="submission" date="2025-08" db="UniProtKB">
        <authorList>
            <consortium name="Ensembl"/>
        </authorList>
    </citation>
    <scope>IDENTIFICATION</scope>
</reference>
<comment type="cofactor">
    <cofactor evidence="1">
        <name>Zn(2+)</name>
        <dbReference type="ChEBI" id="CHEBI:29105"/>
    </cofactor>
</comment>